<evidence type="ECO:0000313" key="3">
    <source>
        <dbReference type="EMBL" id="EIT77030.1"/>
    </source>
</evidence>
<reference evidence="4" key="2">
    <citation type="submission" date="2012-06" db="EMBL/GenBank/DDBJ databases">
        <title>Comparative genomic analyses of Aspergillus oryzae 3.042 and A. oryzae RIB40 for soy-sauce fermentation.</title>
        <authorList>
            <person name="Zhao G."/>
            <person name="Hou L."/>
            <person name="Wang C."/>
            <person name="Cao X."/>
        </authorList>
    </citation>
    <scope>NUCLEOTIDE SEQUENCE [LARGE SCALE GENOMIC DNA]</scope>
    <source>
        <strain evidence="4">3.042</strain>
    </source>
</reference>
<dbReference type="PANTHER" id="PTHR45908:SF11">
    <property type="entry name" value="FUNGAL LIPASE-LIKE DOMAIN-CONTAINING PROTEIN"/>
    <property type="match status" value="1"/>
</dbReference>
<evidence type="ECO:0000313" key="4">
    <source>
        <dbReference type="Proteomes" id="UP000002812"/>
    </source>
</evidence>
<proteinExistence type="predicted"/>
<keyword evidence="1" id="KW-0732">Signal</keyword>
<dbReference type="CDD" id="cd00519">
    <property type="entry name" value="Lipase_3"/>
    <property type="match status" value="1"/>
</dbReference>
<dbReference type="Gene3D" id="3.40.50.1820">
    <property type="entry name" value="alpha/beta hydrolase"/>
    <property type="match status" value="1"/>
</dbReference>
<dbReference type="SUPFAM" id="SSF53474">
    <property type="entry name" value="alpha/beta-Hydrolases"/>
    <property type="match status" value="1"/>
</dbReference>
<comment type="caution">
    <text evidence="3">The sequence shown here is derived from an EMBL/GenBank/DDBJ whole genome shotgun (WGS) entry which is preliminary data.</text>
</comment>
<dbReference type="AlphaFoldDB" id="I8TRX2"/>
<dbReference type="Proteomes" id="UP000002812">
    <property type="component" value="Unassembled WGS sequence"/>
</dbReference>
<dbReference type="HOGENOM" id="CLU_032957_1_1_1"/>
<sequence length="309" mass="33859">MITILYQVILCFLVTSESLIKLTSASDISETETFQDLQRAAKLSSAAYANCDTNAYDITITKHINDIATGTQVLKYNRATLGIRQAGKPSRSFSEAPRPVSITFCSQLSWLPLLTFSVIDFVNDLDSTTVSPTIPDTHFPTGAKIMQGIHRPWLAVHNDVISEIRNLLGQYPEYSLEPMGHSLGGSLTYLAYIVLKQSFPHSNITGYALAAFPIGNQEFADLGTMQGGNMFRGNSKGDGTPNEYVNQPWNFKHYGVEYYSDGSREGTIQCQGNEDQACSAGNGLNFPTVAHFHLFGVDFGLLGSKSKCN</sequence>
<dbReference type="PANTHER" id="PTHR45908">
    <property type="entry name" value="PROTEIN CBG11750-RELATED"/>
    <property type="match status" value="1"/>
</dbReference>
<evidence type="ECO:0000256" key="1">
    <source>
        <dbReference type="SAM" id="SignalP"/>
    </source>
</evidence>
<protein>
    <recommendedName>
        <fullName evidence="2">Fungal lipase-type domain-containing protein</fullName>
    </recommendedName>
</protein>
<feature type="domain" description="Fungal lipase-type" evidence="2">
    <location>
        <begin position="120"/>
        <end position="238"/>
    </location>
</feature>
<dbReference type="Pfam" id="PF01764">
    <property type="entry name" value="Lipase_3"/>
    <property type="match status" value="1"/>
</dbReference>
<dbReference type="InterPro" id="IPR002921">
    <property type="entry name" value="Fungal_lipase-type"/>
</dbReference>
<gene>
    <name evidence="3" type="ORF">Ao3042_06841</name>
</gene>
<feature type="chain" id="PRO_5003714478" description="Fungal lipase-type domain-containing protein" evidence="1">
    <location>
        <begin position="26"/>
        <end position="309"/>
    </location>
</feature>
<dbReference type="EMBL" id="AKHY01000154">
    <property type="protein sequence ID" value="EIT77030.1"/>
    <property type="molecule type" value="Genomic_DNA"/>
</dbReference>
<accession>I8TRX2</accession>
<feature type="signal peptide" evidence="1">
    <location>
        <begin position="1"/>
        <end position="25"/>
    </location>
</feature>
<dbReference type="OrthoDB" id="426718at2759"/>
<dbReference type="GO" id="GO:0006629">
    <property type="term" value="P:lipid metabolic process"/>
    <property type="evidence" value="ECO:0007669"/>
    <property type="project" value="InterPro"/>
</dbReference>
<reference evidence="3 4" key="1">
    <citation type="journal article" date="2012" name="Eukaryot. Cell">
        <title>Draft genome sequence of Aspergillus oryzae strain 3.042.</title>
        <authorList>
            <person name="Zhao G."/>
            <person name="Yao Y."/>
            <person name="Qi W."/>
            <person name="Wang C."/>
            <person name="Hou L."/>
            <person name="Zeng B."/>
            <person name="Cao X."/>
        </authorList>
    </citation>
    <scope>NUCLEOTIDE SEQUENCE [LARGE SCALE GENOMIC DNA]</scope>
    <source>
        <strain evidence="3 4">3.042</strain>
    </source>
</reference>
<evidence type="ECO:0000259" key="2">
    <source>
        <dbReference type="Pfam" id="PF01764"/>
    </source>
</evidence>
<organism evidence="3 4">
    <name type="scientific">Aspergillus oryzae (strain 3.042)</name>
    <name type="common">Yellow koji mold</name>
    <dbReference type="NCBI Taxonomy" id="1160506"/>
    <lineage>
        <taxon>Eukaryota</taxon>
        <taxon>Fungi</taxon>
        <taxon>Dikarya</taxon>
        <taxon>Ascomycota</taxon>
        <taxon>Pezizomycotina</taxon>
        <taxon>Eurotiomycetes</taxon>
        <taxon>Eurotiomycetidae</taxon>
        <taxon>Eurotiales</taxon>
        <taxon>Aspergillaceae</taxon>
        <taxon>Aspergillus</taxon>
        <taxon>Aspergillus subgen. Circumdati</taxon>
    </lineage>
</organism>
<dbReference type="InterPro" id="IPR029058">
    <property type="entry name" value="AB_hydrolase_fold"/>
</dbReference>
<name>I8TRX2_ASPO3</name>